<dbReference type="InterPro" id="IPR045036">
    <property type="entry name" value="Spartin-like"/>
</dbReference>
<sequence length="402" mass="42014">MPALVCYLVETCACSNVWSACSLLRAALPTPEMASREGGGGGGAAAAAASRPALRVGRTREYRTGMDTELLSVDGGAAAAAVSLFVLCGDRFEAAQLFRSGPLSLRMLRVEGHPVSMASCTVADHQWMLARDALVARVDARAFVFELPGFFYAVVVPPNAVAADRKCATMAEIFSRFCSYHDLTRPDGGDDDEAGEVDQNPWARAHARIQRIKRHASPPGHAAADAPADRARQMERAVRTSAVVKLLTRSLLAGVLQPARHLTIAVGGGGGANASARAAAAALPSKSVVSDLLDAIETNRAAPRRDARLGSGGGLVGWWSLNVEGIMLLLRVVQAVRGRKHLAAPAAGEKRPRRSAAGRRGAGAVEGRGSWVAPLAPAGALDVCVSVVPEGELRLISKANSN</sequence>
<dbReference type="Proteomes" id="UP000823388">
    <property type="component" value="Chromosome 2N"/>
</dbReference>
<dbReference type="AlphaFoldDB" id="A0A8T0VT74"/>
<dbReference type="GO" id="GO:0005886">
    <property type="term" value="C:plasma membrane"/>
    <property type="evidence" value="ECO:0007669"/>
    <property type="project" value="TreeGrafter"/>
</dbReference>
<accession>A0A8T0VT74</accession>
<reference evidence="1" key="1">
    <citation type="submission" date="2020-05" db="EMBL/GenBank/DDBJ databases">
        <title>WGS assembly of Panicum virgatum.</title>
        <authorList>
            <person name="Lovell J.T."/>
            <person name="Jenkins J."/>
            <person name="Shu S."/>
            <person name="Juenger T.E."/>
            <person name="Schmutz J."/>
        </authorList>
    </citation>
    <scope>NUCLEOTIDE SEQUENCE</scope>
    <source>
        <strain evidence="1">AP13</strain>
    </source>
</reference>
<evidence type="ECO:0000313" key="2">
    <source>
        <dbReference type="Proteomes" id="UP000823388"/>
    </source>
</evidence>
<name>A0A8T0VT74_PANVG</name>
<comment type="caution">
    <text evidence="1">The sequence shown here is derived from an EMBL/GenBank/DDBJ whole genome shotgun (WGS) entry which is preliminary data.</text>
</comment>
<dbReference type="EMBL" id="CM029040">
    <property type="protein sequence ID" value="KAG2634739.1"/>
    <property type="molecule type" value="Genomic_DNA"/>
</dbReference>
<dbReference type="PANTHER" id="PTHR21068">
    <property type="entry name" value="SPARTIN"/>
    <property type="match status" value="1"/>
</dbReference>
<evidence type="ECO:0000313" key="1">
    <source>
        <dbReference type="EMBL" id="KAG2634739.1"/>
    </source>
</evidence>
<keyword evidence="2" id="KW-1185">Reference proteome</keyword>
<protein>
    <submittedName>
        <fullName evidence="1">Uncharacterized protein</fullName>
    </submittedName>
</protein>
<proteinExistence type="predicted"/>
<dbReference type="PANTHER" id="PTHR21068:SF49">
    <property type="entry name" value="SENESCENCE DOMAIN-CONTAINING PROTEIN"/>
    <property type="match status" value="1"/>
</dbReference>
<gene>
    <name evidence="1" type="ORF">PVAP13_2NG308606</name>
</gene>
<organism evidence="1 2">
    <name type="scientific">Panicum virgatum</name>
    <name type="common">Blackwell switchgrass</name>
    <dbReference type="NCBI Taxonomy" id="38727"/>
    <lineage>
        <taxon>Eukaryota</taxon>
        <taxon>Viridiplantae</taxon>
        <taxon>Streptophyta</taxon>
        <taxon>Embryophyta</taxon>
        <taxon>Tracheophyta</taxon>
        <taxon>Spermatophyta</taxon>
        <taxon>Magnoliopsida</taxon>
        <taxon>Liliopsida</taxon>
        <taxon>Poales</taxon>
        <taxon>Poaceae</taxon>
        <taxon>PACMAD clade</taxon>
        <taxon>Panicoideae</taxon>
        <taxon>Panicodae</taxon>
        <taxon>Paniceae</taxon>
        <taxon>Panicinae</taxon>
        <taxon>Panicum</taxon>
        <taxon>Panicum sect. Hiantes</taxon>
    </lineage>
</organism>